<evidence type="ECO:0000256" key="1">
    <source>
        <dbReference type="SAM" id="Phobius"/>
    </source>
</evidence>
<dbReference type="EMBL" id="JAGDFL010000190">
    <property type="protein sequence ID" value="KAG7395745.1"/>
    <property type="molecule type" value="Genomic_DNA"/>
</dbReference>
<name>A0A8T1WQK7_9STRA</name>
<dbReference type="AlphaFoldDB" id="A0A8T1WQK7"/>
<reference evidence="2" key="1">
    <citation type="submission" date="2021-02" db="EMBL/GenBank/DDBJ databases">
        <authorList>
            <person name="Palmer J.M."/>
        </authorList>
    </citation>
    <scope>NUCLEOTIDE SEQUENCE</scope>
    <source>
        <strain evidence="2">SCRP23</strain>
    </source>
</reference>
<sequence>METDIKASSTRRIFPSDRISSAVTPPPPQSEVSFLSFLSKLNSYDVSYSTCVFVFVFVGICVALLPLKEFFLGSYITKTFDGVTYDIVARQLNQLGVIISGVHFYEAFCHSNLPLIDNETSAKFNRASASKLPFSSFLVRANIRRADLLANLPTEILTLPVDTMNDVYAPLCGPNSSYWETPPQLLFGHWFPTIRHEFCRDFNVQFPRDRFFNYNTKAPIDQNLTHISKVTLGLIAVVNMSEVYLRQFADPYVIRKIMKNVQEGFLGIELPNYTDAAAEAIVHRYRYGIPLADVIALLPGSFDSDHVALVDVLSIRAILDFYLVSQQLTMGININAEPAILAEVTHAVALYMSPDFLINTVGMHYVSTVHLAPFWACAIKHTTMSKNIKVADVNATAIKQCGNDLETTLPAFIVNLMYLFQPKQRDYDKIDNTTAYILGRRRESDPDYVPLIVPETFEDSALLSMDGSAWIKDHKATQQVLTETPYGYLYTPDCRNLVDDAMQQSGRNVQKYQAYLGDGLGNCAFRDSQETTPQTLCRLFMTADDLLFRSLDGTLVTLPTCSSLLSEGVNAATLALEQENLRQVEWFMVETTMLSRRVRIQDNTSRQIRTFLLLLNLQQCLSFGGLFEAYS</sequence>
<dbReference type="Proteomes" id="UP000693981">
    <property type="component" value="Unassembled WGS sequence"/>
</dbReference>
<evidence type="ECO:0000313" key="2">
    <source>
        <dbReference type="EMBL" id="KAG7395745.1"/>
    </source>
</evidence>
<keyword evidence="1" id="KW-1133">Transmembrane helix</keyword>
<gene>
    <name evidence="2" type="ORF">PHYBOEH_003275</name>
</gene>
<organism evidence="2 3">
    <name type="scientific">Phytophthora boehmeriae</name>
    <dbReference type="NCBI Taxonomy" id="109152"/>
    <lineage>
        <taxon>Eukaryota</taxon>
        <taxon>Sar</taxon>
        <taxon>Stramenopiles</taxon>
        <taxon>Oomycota</taxon>
        <taxon>Peronosporomycetes</taxon>
        <taxon>Peronosporales</taxon>
        <taxon>Peronosporaceae</taxon>
        <taxon>Phytophthora</taxon>
    </lineage>
</organism>
<accession>A0A8T1WQK7</accession>
<feature type="transmembrane region" description="Helical" evidence="1">
    <location>
        <begin position="46"/>
        <end position="67"/>
    </location>
</feature>
<keyword evidence="1" id="KW-0812">Transmembrane</keyword>
<keyword evidence="1" id="KW-0472">Membrane</keyword>
<protein>
    <submittedName>
        <fullName evidence="2">Uncharacterized protein</fullName>
    </submittedName>
</protein>
<proteinExistence type="predicted"/>
<comment type="caution">
    <text evidence="2">The sequence shown here is derived from an EMBL/GenBank/DDBJ whole genome shotgun (WGS) entry which is preliminary data.</text>
</comment>
<evidence type="ECO:0000313" key="3">
    <source>
        <dbReference type="Proteomes" id="UP000693981"/>
    </source>
</evidence>
<dbReference type="OrthoDB" id="100645at2759"/>
<keyword evidence="3" id="KW-1185">Reference proteome</keyword>